<accession>A0AAX2JCH8</accession>
<dbReference type="Gene3D" id="3.30.70.270">
    <property type="match status" value="1"/>
</dbReference>
<dbReference type="EMBL" id="LS483487">
    <property type="protein sequence ID" value="SQJ01796.1"/>
    <property type="molecule type" value="Genomic_DNA"/>
</dbReference>
<dbReference type="CDD" id="cd01948">
    <property type="entry name" value="EAL"/>
    <property type="match status" value="1"/>
</dbReference>
<dbReference type="GeneID" id="78455782"/>
<dbReference type="Gene3D" id="3.20.20.450">
    <property type="entry name" value="EAL domain"/>
    <property type="match status" value="1"/>
</dbReference>
<name>A0AAX2JCH8_9FUSO</name>
<dbReference type="InterPro" id="IPR050706">
    <property type="entry name" value="Cyclic-di-GMP_PDE-like"/>
</dbReference>
<protein>
    <submittedName>
        <fullName evidence="2">Bacteriophytochrome cph2</fullName>
    </submittedName>
</protein>
<feature type="domain" description="EAL" evidence="1">
    <location>
        <begin position="353"/>
        <end position="607"/>
    </location>
</feature>
<dbReference type="SUPFAM" id="SSF141868">
    <property type="entry name" value="EAL domain-like"/>
    <property type="match status" value="1"/>
</dbReference>
<dbReference type="Pfam" id="PF00563">
    <property type="entry name" value="EAL"/>
    <property type="match status" value="1"/>
</dbReference>
<evidence type="ECO:0000313" key="3">
    <source>
        <dbReference type="Proteomes" id="UP000249008"/>
    </source>
</evidence>
<organism evidence="2 3">
    <name type="scientific">Fusobacterium ulcerans</name>
    <dbReference type="NCBI Taxonomy" id="861"/>
    <lineage>
        <taxon>Bacteria</taxon>
        <taxon>Fusobacteriati</taxon>
        <taxon>Fusobacteriota</taxon>
        <taxon>Fusobacteriia</taxon>
        <taxon>Fusobacteriales</taxon>
        <taxon>Fusobacteriaceae</taxon>
        <taxon>Fusobacterium</taxon>
    </lineage>
</organism>
<dbReference type="InterPro" id="IPR029787">
    <property type="entry name" value="Nucleotide_cyclase"/>
</dbReference>
<reference evidence="2 3" key="1">
    <citation type="submission" date="2018-06" db="EMBL/GenBank/DDBJ databases">
        <authorList>
            <consortium name="Pathogen Informatics"/>
            <person name="Doyle S."/>
        </authorList>
    </citation>
    <scope>NUCLEOTIDE SEQUENCE [LARGE SCALE GENOMIC DNA]</scope>
    <source>
        <strain evidence="2 3">NCTC12112</strain>
    </source>
</reference>
<dbReference type="RefSeq" id="WP_005977876.1">
    <property type="nucleotide sequence ID" value="NZ_CABKNW010000002.1"/>
</dbReference>
<dbReference type="InterPro" id="IPR000160">
    <property type="entry name" value="GGDEF_dom"/>
</dbReference>
<dbReference type="GO" id="GO:0071111">
    <property type="term" value="F:cyclic-guanylate-specific phosphodiesterase activity"/>
    <property type="evidence" value="ECO:0007669"/>
    <property type="project" value="InterPro"/>
</dbReference>
<evidence type="ECO:0000313" key="2">
    <source>
        <dbReference type="EMBL" id="SQJ01796.1"/>
    </source>
</evidence>
<dbReference type="KEGG" id="ful:C4N20_13230"/>
<gene>
    <name evidence="2" type="primary">cph2_4</name>
    <name evidence="2" type="ORF">NCTC12112_01210</name>
</gene>
<proteinExistence type="predicted"/>
<dbReference type="SMART" id="SM00052">
    <property type="entry name" value="EAL"/>
    <property type="match status" value="1"/>
</dbReference>
<dbReference type="Proteomes" id="UP000249008">
    <property type="component" value="Chromosome 1"/>
</dbReference>
<dbReference type="InterPro" id="IPR001633">
    <property type="entry name" value="EAL_dom"/>
</dbReference>
<evidence type="ECO:0000259" key="1">
    <source>
        <dbReference type="PROSITE" id="PS50883"/>
    </source>
</evidence>
<dbReference type="SUPFAM" id="SSF55073">
    <property type="entry name" value="Nucleotide cyclase"/>
    <property type="match status" value="1"/>
</dbReference>
<sequence length="610" mass="70678">MYLYNNTELQKVIMNEIEKNSSCLYHVLFIMDIKSILPKNEKELKKNILKLIDKYLPFQKSSIKFASLEKVVVSSYEEKEKIEEAIEIFLTEAKKTKLYKDISIGAIIREKENKNLEFIYPQAMKALFYAATAGSWQYFFYSEEKEREFFRAIKKFWEFNEDISPSILIENKNMKNLFHKVDQFDPVTNLPTYTSFLQESESYINKNEKKNIAVFYVDIIGFKSLNRIYGEYQGNCFLSSFADYIQKHPSYIASCRVYADNFIGVFSVPDGADLEEMVESFIKKGSDFLHHEAHHHPKCNLGFICGVCAVDNKNESIYSYISKADAVRKSLKPSLTTKGGVFDEERKKLFIKKQELHTRILSAFENDKFTFYLQPKVDTRINKIIGAEALARMVENGKEVMMPGEFIPLMEETGDIVKLDFLIYKKVCAYIKNRMEDELPLFPISVNVSRDHFKNPHFVAQFHKIVSDHGIDPKYIELEITENVFVNNLEDILIPIKKLKNLGYCIQLDDFGSGYSSLNLLKTIPFDLIKLDKGFLGRGEISDKNKILIKGIIQLCTALDIPLLCEGVETAEQMDFLKKIGYFTLQGFYFSKPTCVNKFERIYNENLLTA</sequence>
<dbReference type="Pfam" id="PF00990">
    <property type="entry name" value="GGDEF"/>
    <property type="match status" value="1"/>
</dbReference>
<dbReference type="PANTHER" id="PTHR33121:SF70">
    <property type="entry name" value="SIGNALING PROTEIN YKOW"/>
    <property type="match status" value="1"/>
</dbReference>
<dbReference type="InterPro" id="IPR043128">
    <property type="entry name" value="Rev_trsase/Diguanyl_cyclase"/>
</dbReference>
<dbReference type="PROSITE" id="PS50883">
    <property type="entry name" value="EAL"/>
    <property type="match status" value="1"/>
</dbReference>
<dbReference type="AlphaFoldDB" id="A0AAX2JCH8"/>
<dbReference type="InterPro" id="IPR035919">
    <property type="entry name" value="EAL_sf"/>
</dbReference>
<dbReference type="PANTHER" id="PTHR33121">
    <property type="entry name" value="CYCLIC DI-GMP PHOSPHODIESTERASE PDEF"/>
    <property type="match status" value="1"/>
</dbReference>